<dbReference type="AlphaFoldDB" id="A0A8J5FYJ7"/>
<protein>
    <submittedName>
        <fullName evidence="1">Uncharacterized protein</fullName>
    </submittedName>
</protein>
<accession>A0A8J5FYJ7</accession>
<comment type="caution">
    <text evidence="1">The sequence shown here is derived from an EMBL/GenBank/DDBJ whole genome shotgun (WGS) entry which is preliminary data.</text>
</comment>
<dbReference type="InterPro" id="IPR006461">
    <property type="entry name" value="PLAC_motif_containing"/>
</dbReference>
<name>A0A8J5FYJ7_ZINOF</name>
<dbReference type="Proteomes" id="UP000734854">
    <property type="component" value="Unassembled WGS sequence"/>
</dbReference>
<keyword evidence="2" id="KW-1185">Reference proteome</keyword>
<dbReference type="PANTHER" id="PTHR15907">
    <property type="entry name" value="DUF614 FAMILY PROTEIN-RELATED"/>
    <property type="match status" value="1"/>
</dbReference>
<proteinExistence type="predicted"/>
<dbReference type="Pfam" id="PF04749">
    <property type="entry name" value="PLAC8"/>
    <property type="match status" value="1"/>
</dbReference>
<evidence type="ECO:0000313" key="2">
    <source>
        <dbReference type="Proteomes" id="UP000734854"/>
    </source>
</evidence>
<dbReference type="NCBIfam" id="TIGR01571">
    <property type="entry name" value="A_thal_Cys_rich"/>
    <property type="match status" value="1"/>
</dbReference>
<evidence type="ECO:0000313" key="1">
    <source>
        <dbReference type="EMBL" id="KAG6494594.1"/>
    </source>
</evidence>
<reference evidence="1 2" key="1">
    <citation type="submission" date="2020-08" db="EMBL/GenBank/DDBJ databases">
        <title>Plant Genome Project.</title>
        <authorList>
            <person name="Zhang R.-G."/>
        </authorList>
    </citation>
    <scope>NUCLEOTIDE SEQUENCE [LARGE SCALE GENOMIC DNA]</scope>
    <source>
        <tissue evidence="1">Rhizome</tissue>
    </source>
</reference>
<dbReference type="EMBL" id="JACMSC010000012">
    <property type="protein sequence ID" value="KAG6494594.1"/>
    <property type="molecule type" value="Genomic_DNA"/>
</dbReference>
<sequence>MDFPSSKLNDSAPAPGAAPVIGFPVETRPVWSTGLFDCADDFGNCCMTCWCPCVTFGRIAEIADGGSTSCGASGALYTLIAAVTGCQWIYSCFYRSKLRAQYNLPESPCYDCCVHFWCESCAL</sequence>
<organism evidence="1 2">
    <name type="scientific">Zingiber officinale</name>
    <name type="common">Ginger</name>
    <name type="synonym">Amomum zingiber</name>
    <dbReference type="NCBI Taxonomy" id="94328"/>
    <lineage>
        <taxon>Eukaryota</taxon>
        <taxon>Viridiplantae</taxon>
        <taxon>Streptophyta</taxon>
        <taxon>Embryophyta</taxon>
        <taxon>Tracheophyta</taxon>
        <taxon>Spermatophyta</taxon>
        <taxon>Magnoliopsida</taxon>
        <taxon>Liliopsida</taxon>
        <taxon>Zingiberales</taxon>
        <taxon>Zingiberaceae</taxon>
        <taxon>Zingiber</taxon>
    </lineage>
</organism>
<gene>
    <name evidence="1" type="ORF">ZIOFF_042354</name>
</gene>